<dbReference type="PANTHER" id="PTHR23501:SF174">
    <property type="entry name" value="MULTIDRUG EXPORT PROTEIN EMRB-RELATED"/>
    <property type="match status" value="1"/>
</dbReference>
<comment type="subcellular location">
    <subcellularLocation>
        <location evidence="1">Cell membrane</location>
        <topology evidence="1">Multi-pass membrane protein</topology>
    </subcellularLocation>
</comment>
<evidence type="ECO:0000256" key="7">
    <source>
        <dbReference type="SAM" id="Phobius"/>
    </source>
</evidence>
<dbReference type="Proteomes" id="UP001217500">
    <property type="component" value="Chromosome"/>
</dbReference>
<name>A0AAE9XUL5_9PROT</name>
<evidence type="ECO:0000256" key="6">
    <source>
        <dbReference type="ARBA" id="ARBA00023136"/>
    </source>
</evidence>
<dbReference type="InterPro" id="IPR020846">
    <property type="entry name" value="MFS_dom"/>
</dbReference>
<sequence length="521" mass="55652">MSAAKAISPETKAVEPPSVIMKGPALAGAVLILALANFMAVLDMTIVNVAVPHIASGLAVSSHEGTWVITSYAVAEAIMVPLSGWLANRFGAVRVFCTSAVLFAIASALCGFSQSIQTLVAFRILQGLTGGPLMPMSQVLLMRISPPKRSNLTIGLWTMTTILAPICGPLVGGHIADTVGWPWAFYINVPIGIVCAIFAWNLLSVRETPIKKVRVDFIGLALLIVWVGSMQMMLDNGETHDWFSSPMIVGFAIVAAVGFVLFVIWELGEEHPIVDLRIFRYPPFAIACAAMGITFGCYFASIVLVPLWLQLNMGYTATYAGEVMAFNGALAIFMAPVAAMLMSKLDPRLMMSYGLSVLAGCTLLRAGFAQNMTFEQIAFVQMLVGLGMPFFFVPLTSVSMQTVKPHEVPAAAGMLGFVRTSAVAFATAIVTTAWQNGGTRNKVDMAETLNDPAGAIDQLTSTGMSYEQARATLDNMVQSQSVMVATNELFFIVGLIILVTAAAIWLMPKPKGPVQRATGGH</sequence>
<keyword evidence="3" id="KW-1003">Cell membrane</keyword>
<reference evidence="9" key="1">
    <citation type="submission" date="2023-01" db="EMBL/GenBank/DDBJ databases">
        <title>The genome sequence of Kordiimonadaceae bacterium 6D33.</title>
        <authorList>
            <person name="Liu Y."/>
        </authorList>
    </citation>
    <scope>NUCLEOTIDE SEQUENCE</scope>
    <source>
        <strain evidence="9">6D33</strain>
    </source>
</reference>
<evidence type="ECO:0000256" key="3">
    <source>
        <dbReference type="ARBA" id="ARBA00022475"/>
    </source>
</evidence>
<dbReference type="InterPro" id="IPR011701">
    <property type="entry name" value="MFS"/>
</dbReference>
<feature type="domain" description="Major facilitator superfamily (MFS) profile" evidence="8">
    <location>
        <begin position="29"/>
        <end position="512"/>
    </location>
</feature>
<feature type="transmembrane region" description="Helical" evidence="7">
    <location>
        <begin position="489"/>
        <end position="507"/>
    </location>
</feature>
<evidence type="ECO:0000313" key="9">
    <source>
        <dbReference type="EMBL" id="WCL55675.1"/>
    </source>
</evidence>
<evidence type="ECO:0000256" key="1">
    <source>
        <dbReference type="ARBA" id="ARBA00004651"/>
    </source>
</evidence>
<feature type="transmembrane region" description="Helical" evidence="7">
    <location>
        <begin position="378"/>
        <end position="398"/>
    </location>
</feature>
<dbReference type="CDD" id="cd17503">
    <property type="entry name" value="MFS_LmrB_MDR_like"/>
    <property type="match status" value="1"/>
</dbReference>
<feature type="transmembrane region" description="Helical" evidence="7">
    <location>
        <begin position="410"/>
        <end position="434"/>
    </location>
</feature>
<dbReference type="GO" id="GO:0022857">
    <property type="term" value="F:transmembrane transporter activity"/>
    <property type="evidence" value="ECO:0007669"/>
    <property type="project" value="InterPro"/>
</dbReference>
<organism evidence="9 10">
    <name type="scientific">Gimibacter soli</name>
    <dbReference type="NCBI Taxonomy" id="3024400"/>
    <lineage>
        <taxon>Bacteria</taxon>
        <taxon>Pseudomonadati</taxon>
        <taxon>Pseudomonadota</taxon>
        <taxon>Alphaproteobacteria</taxon>
        <taxon>Kordiimonadales</taxon>
        <taxon>Temperatibacteraceae</taxon>
        <taxon>Gimibacter</taxon>
    </lineage>
</organism>
<dbReference type="Gene3D" id="1.20.1250.20">
    <property type="entry name" value="MFS general substrate transporter like domains"/>
    <property type="match status" value="1"/>
</dbReference>
<feature type="transmembrane region" description="Helical" evidence="7">
    <location>
        <begin position="286"/>
        <end position="311"/>
    </location>
</feature>
<proteinExistence type="predicted"/>
<dbReference type="PANTHER" id="PTHR23501">
    <property type="entry name" value="MAJOR FACILITATOR SUPERFAMILY"/>
    <property type="match status" value="1"/>
</dbReference>
<keyword evidence="6 7" id="KW-0472">Membrane</keyword>
<feature type="transmembrane region" description="Helical" evidence="7">
    <location>
        <begin position="246"/>
        <end position="265"/>
    </location>
</feature>
<dbReference type="InterPro" id="IPR004638">
    <property type="entry name" value="EmrB-like"/>
</dbReference>
<dbReference type="NCBIfam" id="TIGR00711">
    <property type="entry name" value="efflux_EmrB"/>
    <property type="match status" value="1"/>
</dbReference>
<feature type="transmembrane region" description="Helical" evidence="7">
    <location>
        <begin position="215"/>
        <end position="234"/>
    </location>
</feature>
<dbReference type="Pfam" id="PF07690">
    <property type="entry name" value="MFS_1"/>
    <property type="match status" value="1"/>
</dbReference>
<feature type="transmembrane region" description="Helical" evidence="7">
    <location>
        <begin position="25"/>
        <end position="47"/>
    </location>
</feature>
<dbReference type="SUPFAM" id="SSF103473">
    <property type="entry name" value="MFS general substrate transporter"/>
    <property type="match status" value="1"/>
</dbReference>
<keyword evidence="2" id="KW-0813">Transport</keyword>
<dbReference type="EMBL" id="CP116805">
    <property type="protein sequence ID" value="WCL55675.1"/>
    <property type="molecule type" value="Genomic_DNA"/>
</dbReference>
<dbReference type="KEGG" id="gso:PH603_07895"/>
<feature type="transmembrane region" description="Helical" evidence="7">
    <location>
        <begin position="67"/>
        <end position="86"/>
    </location>
</feature>
<keyword evidence="10" id="KW-1185">Reference proteome</keyword>
<keyword evidence="4 7" id="KW-0812">Transmembrane</keyword>
<dbReference type="RefSeq" id="WP_289505532.1">
    <property type="nucleotide sequence ID" value="NZ_CP116805.1"/>
</dbReference>
<dbReference type="GO" id="GO:0005886">
    <property type="term" value="C:plasma membrane"/>
    <property type="evidence" value="ECO:0007669"/>
    <property type="project" value="UniProtKB-SubCell"/>
</dbReference>
<evidence type="ECO:0000259" key="8">
    <source>
        <dbReference type="PROSITE" id="PS50850"/>
    </source>
</evidence>
<feature type="transmembrane region" description="Helical" evidence="7">
    <location>
        <begin position="183"/>
        <end position="203"/>
    </location>
</feature>
<dbReference type="InterPro" id="IPR036259">
    <property type="entry name" value="MFS_trans_sf"/>
</dbReference>
<dbReference type="AlphaFoldDB" id="A0AAE9XUL5"/>
<accession>A0AAE9XUL5</accession>
<dbReference type="PRINTS" id="PR01036">
    <property type="entry name" value="TCRTETB"/>
</dbReference>
<evidence type="ECO:0000313" key="10">
    <source>
        <dbReference type="Proteomes" id="UP001217500"/>
    </source>
</evidence>
<feature type="transmembrane region" description="Helical" evidence="7">
    <location>
        <begin position="93"/>
        <end position="114"/>
    </location>
</feature>
<gene>
    <name evidence="9" type="ORF">PH603_07895</name>
</gene>
<feature type="transmembrane region" description="Helical" evidence="7">
    <location>
        <begin position="120"/>
        <end position="142"/>
    </location>
</feature>
<feature type="transmembrane region" description="Helical" evidence="7">
    <location>
        <begin position="154"/>
        <end position="171"/>
    </location>
</feature>
<evidence type="ECO:0000256" key="2">
    <source>
        <dbReference type="ARBA" id="ARBA00022448"/>
    </source>
</evidence>
<keyword evidence="5 7" id="KW-1133">Transmembrane helix</keyword>
<protein>
    <submittedName>
        <fullName evidence="9">DHA2 family efflux MFS transporter permease subunit</fullName>
    </submittedName>
</protein>
<feature type="transmembrane region" description="Helical" evidence="7">
    <location>
        <begin position="323"/>
        <end position="341"/>
    </location>
</feature>
<evidence type="ECO:0000256" key="4">
    <source>
        <dbReference type="ARBA" id="ARBA00022692"/>
    </source>
</evidence>
<dbReference type="PROSITE" id="PS50850">
    <property type="entry name" value="MFS"/>
    <property type="match status" value="1"/>
</dbReference>
<feature type="transmembrane region" description="Helical" evidence="7">
    <location>
        <begin position="353"/>
        <end position="372"/>
    </location>
</feature>
<dbReference type="Gene3D" id="1.20.1720.10">
    <property type="entry name" value="Multidrug resistance protein D"/>
    <property type="match status" value="1"/>
</dbReference>
<evidence type="ECO:0000256" key="5">
    <source>
        <dbReference type="ARBA" id="ARBA00022989"/>
    </source>
</evidence>